<feature type="transmembrane region" description="Helical" evidence="6">
    <location>
        <begin position="181"/>
        <end position="203"/>
    </location>
</feature>
<feature type="domain" description="EamA" evidence="7">
    <location>
        <begin position="7"/>
        <end position="137"/>
    </location>
</feature>
<evidence type="ECO:0000259" key="7">
    <source>
        <dbReference type="Pfam" id="PF00892"/>
    </source>
</evidence>
<evidence type="ECO:0000256" key="3">
    <source>
        <dbReference type="ARBA" id="ARBA00022692"/>
    </source>
</evidence>
<evidence type="ECO:0000256" key="5">
    <source>
        <dbReference type="ARBA" id="ARBA00023136"/>
    </source>
</evidence>
<dbReference type="InterPro" id="IPR000620">
    <property type="entry name" value="EamA_dom"/>
</dbReference>
<evidence type="ECO:0000313" key="9">
    <source>
        <dbReference type="Proteomes" id="UP001082899"/>
    </source>
</evidence>
<keyword evidence="5 6" id="KW-0472">Membrane</keyword>
<organism evidence="8 9">
    <name type="scientific">Robbsia betulipollinis</name>
    <dbReference type="NCBI Taxonomy" id="2981849"/>
    <lineage>
        <taxon>Bacteria</taxon>
        <taxon>Pseudomonadati</taxon>
        <taxon>Pseudomonadota</taxon>
        <taxon>Betaproteobacteria</taxon>
        <taxon>Burkholderiales</taxon>
        <taxon>Burkholderiaceae</taxon>
        <taxon>Robbsia</taxon>
    </lineage>
</organism>
<sequence>MKTKDAILLVILAALWGASFLFIRISATDFGPIPLMTVRVTVAALFMSVIFFLKKGGVRGASGKILPIFVIGVLNQAIPFCLFAYAELSLSAGVTSVVNATTPLWASLIAFFWLGDRLTRGRIAGLLLGFLGVVILVWHDLARLGTPSGMAPLAVLAATFFYGVSANFSKRFLRGVDSLTVATGSMIAAAVVLLPMGAVHWPAAAIPAGSWLSAIALAIACTGVAYIIYFHLIAAVGPAKAVSVTFLIPIFGILWGMLFLHETLSVSMVLGCAVVIVGTLLASGMIRRPLSFGRPSSRNLRK</sequence>
<evidence type="ECO:0000313" key="8">
    <source>
        <dbReference type="EMBL" id="MCY0386518.1"/>
    </source>
</evidence>
<feature type="transmembrane region" description="Helical" evidence="6">
    <location>
        <begin position="7"/>
        <end position="27"/>
    </location>
</feature>
<evidence type="ECO:0000256" key="1">
    <source>
        <dbReference type="ARBA" id="ARBA00004141"/>
    </source>
</evidence>
<evidence type="ECO:0000256" key="6">
    <source>
        <dbReference type="SAM" id="Phobius"/>
    </source>
</evidence>
<accession>A0ABT3ZJ12</accession>
<keyword evidence="4 6" id="KW-1133">Transmembrane helix</keyword>
<protein>
    <submittedName>
        <fullName evidence="8">DMT family transporter</fullName>
    </submittedName>
</protein>
<feature type="transmembrane region" description="Helical" evidence="6">
    <location>
        <begin position="266"/>
        <end position="286"/>
    </location>
</feature>
<gene>
    <name evidence="8" type="ORF">OVY01_04550</name>
</gene>
<proteinExistence type="inferred from homology"/>
<dbReference type="RefSeq" id="WP_267845972.1">
    <property type="nucleotide sequence ID" value="NZ_JAPMXC010000001.1"/>
</dbReference>
<feature type="transmembrane region" description="Helical" evidence="6">
    <location>
        <begin position="65"/>
        <end position="86"/>
    </location>
</feature>
<comment type="similarity">
    <text evidence="2">Belongs to the EamA transporter family.</text>
</comment>
<dbReference type="Pfam" id="PF00892">
    <property type="entry name" value="EamA"/>
    <property type="match status" value="2"/>
</dbReference>
<feature type="transmembrane region" description="Helical" evidence="6">
    <location>
        <begin position="121"/>
        <end position="138"/>
    </location>
</feature>
<feature type="domain" description="EamA" evidence="7">
    <location>
        <begin position="153"/>
        <end position="283"/>
    </location>
</feature>
<comment type="caution">
    <text evidence="8">The sequence shown here is derived from an EMBL/GenBank/DDBJ whole genome shotgun (WGS) entry which is preliminary data.</text>
</comment>
<keyword evidence="3 6" id="KW-0812">Transmembrane</keyword>
<dbReference type="Proteomes" id="UP001082899">
    <property type="component" value="Unassembled WGS sequence"/>
</dbReference>
<feature type="transmembrane region" description="Helical" evidence="6">
    <location>
        <begin position="33"/>
        <end position="53"/>
    </location>
</feature>
<dbReference type="EMBL" id="JAPMXC010000001">
    <property type="protein sequence ID" value="MCY0386518.1"/>
    <property type="molecule type" value="Genomic_DNA"/>
</dbReference>
<evidence type="ECO:0000256" key="2">
    <source>
        <dbReference type="ARBA" id="ARBA00007362"/>
    </source>
</evidence>
<dbReference type="SUPFAM" id="SSF103481">
    <property type="entry name" value="Multidrug resistance efflux transporter EmrE"/>
    <property type="match status" value="2"/>
</dbReference>
<dbReference type="PANTHER" id="PTHR32322">
    <property type="entry name" value="INNER MEMBRANE TRANSPORTER"/>
    <property type="match status" value="1"/>
</dbReference>
<dbReference type="InterPro" id="IPR037185">
    <property type="entry name" value="EmrE-like"/>
</dbReference>
<feature type="transmembrane region" description="Helical" evidence="6">
    <location>
        <begin position="209"/>
        <end position="229"/>
    </location>
</feature>
<evidence type="ECO:0000256" key="4">
    <source>
        <dbReference type="ARBA" id="ARBA00022989"/>
    </source>
</evidence>
<feature type="transmembrane region" description="Helical" evidence="6">
    <location>
        <begin position="150"/>
        <end position="169"/>
    </location>
</feature>
<name>A0ABT3ZJ12_9BURK</name>
<dbReference type="InterPro" id="IPR050638">
    <property type="entry name" value="AA-Vitamin_Transporters"/>
</dbReference>
<feature type="transmembrane region" description="Helical" evidence="6">
    <location>
        <begin position="92"/>
        <end position="114"/>
    </location>
</feature>
<comment type="subcellular location">
    <subcellularLocation>
        <location evidence="1">Membrane</location>
        <topology evidence="1">Multi-pass membrane protein</topology>
    </subcellularLocation>
</comment>
<keyword evidence="9" id="KW-1185">Reference proteome</keyword>
<reference evidence="8" key="1">
    <citation type="submission" date="2022-11" db="EMBL/GenBank/DDBJ databases">
        <title>Robbsia betulipollinis sp. nov., isolated from pollen of birch (Betula pendula).</title>
        <authorList>
            <person name="Shi H."/>
            <person name="Ambika Manirajan B."/>
            <person name="Ratering S."/>
            <person name="Geissler-Plaum R."/>
            <person name="Schnell S."/>
        </authorList>
    </citation>
    <scope>NUCLEOTIDE SEQUENCE</scope>
    <source>
        <strain evidence="8">Bb-Pol-6</strain>
    </source>
</reference>
<feature type="transmembrane region" description="Helical" evidence="6">
    <location>
        <begin position="241"/>
        <end position="260"/>
    </location>
</feature>
<dbReference type="PANTHER" id="PTHR32322:SF2">
    <property type="entry name" value="EAMA DOMAIN-CONTAINING PROTEIN"/>
    <property type="match status" value="1"/>
</dbReference>